<dbReference type="InterPro" id="IPR036249">
    <property type="entry name" value="Thioredoxin-like_sf"/>
</dbReference>
<dbReference type="Pfam" id="PF02798">
    <property type="entry name" value="GST_N"/>
    <property type="match status" value="1"/>
</dbReference>
<proteinExistence type="inferred from homology"/>
<dbReference type="InterPro" id="IPR004045">
    <property type="entry name" value="Glutathione_S-Trfase_N"/>
</dbReference>
<gene>
    <name evidence="4" type="ORF">QBC34DRAFT_101609</name>
</gene>
<dbReference type="CDD" id="cd03046">
    <property type="entry name" value="GST_N_GTT1_like"/>
    <property type="match status" value="1"/>
</dbReference>
<dbReference type="Proteomes" id="UP001321760">
    <property type="component" value="Unassembled WGS sequence"/>
</dbReference>
<dbReference type="PROSITE" id="PS50405">
    <property type="entry name" value="GST_CTER"/>
    <property type="match status" value="1"/>
</dbReference>
<keyword evidence="5" id="KW-1185">Reference proteome</keyword>
<reference evidence="4" key="2">
    <citation type="submission" date="2023-05" db="EMBL/GenBank/DDBJ databases">
        <authorList>
            <consortium name="Lawrence Berkeley National Laboratory"/>
            <person name="Steindorff A."/>
            <person name="Hensen N."/>
            <person name="Bonometti L."/>
            <person name="Westerberg I."/>
            <person name="Brannstrom I.O."/>
            <person name="Guillou S."/>
            <person name="Cros-Aarteil S."/>
            <person name="Calhoun S."/>
            <person name="Haridas S."/>
            <person name="Kuo A."/>
            <person name="Mondo S."/>
            <person name="Pangilinan J."/>
            <person name="Riley R."/>
            <person name="Labutti K."/>
            <person name="Andreopoulos B."/>
            <person name="Lipzen A."/>
            <person name="Chen C."/>
            <person name="Yanf M."/>
            <person name="Daum C."/>
            <person name="Ng V."/>
            <person name="Clum A."/>
            <person name="Ohm R."/>
            <person name="Martin F."/>
            <person name="Silar P."/>
            <person name="Natvig D."/>
            <person name="Lalanne C."/>
            <person name="Gautier V."/>
            <person name="Ament-Velasquez S.L."/>
            <person name="Kruys A."/>
            <person name="Hutchinson M.I."/>
            <person name="Powell A.J."/>
            <person name="Barry K."/>
            <person name="Miller A.N."/>
            <person name="Grigoriev I.V."/>
            <person name="Debuchy R."/>
            <person name="Gladieux P."/>
            <person name="Thoren M.H."/>
            <person name="Johannesson H."/>
        </authorList>
    </citation>
    <scope>NUCLEOTIDE SEQUENCE</scope>
    <source>
        <strain evidence="4">PSN243</strain>
    </source>
</reference>
<reference evidence="4" key="1">
    <citation type="journal article" date="2023" name="Mol. Phylogenet. Evol.">
        <title>Genome-scale phylogeny and comparative genomics of the fungal order Sordariales.</title>
        <authorList>
            <person name="Hensen N."/>
            <person name="Bonometti L."/>
            <person name="Westerberg I."/>
            <person name="Brannstrom I.O."/>
            <person name="Guillou S."/>
            <person name="Cros-Aarteil S."/>
            <person name="Calhoun S."/>
            <person name="Haridas S."/>
            <person name="Kuo A."/>
            <person name="Mondo S."/>
            <person name="Pangilinan J."/>
            <person name="Riley R."/>
            <person name="LaButti K."/>
            <person name="Andreopoulos B."/>
            <person name="Lipzen A."/>
            <person name="Chen C."/>
            <person name="Yan M."/>
            <person name="Daum C."/>
            <person name="Ng V."/>
            <person name="Clum A."/>
            <person name="Steindorff A."/>
            <person name="Ohm R.A."/>
            <person name="Martin F."/>
            <person name="Silar P."/>
            <person name="Natvig D.O."/>
            <person name="Lalanne C."/>
            <person name="Gautier V."/>
            <person name="Ament-Velasquez S.L."/>
            <person name="Kruys A."/>
            <person name="Hutchinson M.I."/>
            <person name="Powell A.J."/>
            <person name="Barry K."/>
            <person name="Miller A.N."/>
            <person name="Grigoriev I.V."/>
            <person name="Debuchy R."/>
            <person name="Gladieux P."/>
            <person name="Hiltunen Thoren M."/>
            <person name="Johannesson H."/>
        </authorList>
    </citation>
    <scope>NUCLEOTIDE SEQUENCE</scope>
    <source>
        <strain evidence="4">PSN243</strain>
    </source>
</reference>
<evidence type="ECO:0000259" key="3">
    <source>
        <dbReference type="PROSITE" id="PS50405"/>
    </source>
</evidence>
<dbReference type="SFLD" id="SFLDG00358">
    <property type="entry name" value="Main_(cytGST)"/>
    <property type="match status" value="1"/>
</dbReference>
<comment type="caution">
    <text evidence="4">The sequence shown here is derived from an EMBL/GenBank/DDBJ whole genome shotgun (WGS) entry which is preliminary data.</text>
</comment>
<evidence type="ECO:0000313" key="4">
    <source>
        <dbReference type="EMBL" id="KAK4448985.1"/>
    </source>
</evidence>
<dbReference type="Gene3D" id="3.40.30.10">
    <property type="entry name" value="Glutaredoxin"/>
    <property type="match status" value="1"/>
</dbReference>
<dbReference type="InterPro" id="IPR036282">
    <property type="entry name" value="Glutathione-S-Trfase_C_sf"/>
</dbReference>
<dbReference type="PROSITE" id="PS50404">
    <property type="entry name" value="GST_NTER"/>
    <property type="match status" value="1"/>
</dbReference>
<feature type="domain" description="GST C-terminal" evidence="3">
    <location>
        <begin position="113"/>
        <end position="263"/>
    </location>
</feature>
<sequence length="263" mass="29613">MASTTAKPKITLYWLNESRAQRIVWLLEELGLDYDVVLFYRDKNTMFAPPELEKVHPLGKAPAVGIKFPDREKEMVLVESGFIAQYLTDHFGQSTNLVPRRYRPDQEGKPGGETEEWMRCQHLIHYAEGSLQPPLLVALILSIMKGPKIPVVIRPIISFVVGKTNEAFVRPNMKKHLSFLEEQLASAPGGGPYLCGAHLTVADILLSYPLGTMSGELRRLEAGRDALAPYPKLKAYAERLQKEEGYLRAREKIKELESRGKTG</sequence>
<dbReference type="PANTHER" id="PTHR44051">
    <property type="entry name" value="GLUTATHIONE S-TRANSFERASE-RELATED"/>
    <property type="match status" value="1"/>
</dbReference>
<evidence type="ECO:0000313" key="5">
    <source>
        <dbReference type="Proteomes" id="UP001321760"/>
    </source>
</evidence>
<dbReference type="InterPro" id="IPR004046">
    <property type="entry name" value="GST_C"/>
</dbReference>
<dbReference type="AlphaFoldDB" id="A0AAV9GNA8"/>
<evidence type="ECO:0000256" key="1">
    <source>
        <dbReference type="ARBA" id="ARBA00007409"/>
    </source>
</evidence>
<organism evidence="4 5">
    <name type="scientific">Podospora aff. communis PSN243</name>
    <dbReference type="NCBI Taxonomy" id="3040156"/>
    <lineage>
        <taxon>Eukaryota</taxon>
        <taxon>Fungi</taxon>
        <taxon>Dikarya</taxon>
        <taxon>Ascomycota</taxon>
        <taxon>Pezizomycotina</taxon>
        <taxon>Sordariomycetes</taxon>
        <taxon>Sordariomycetidae</taxon>
        <taxon>Sordariales</taxon>
        <taxon>Podosporaceae</taxon>
        <taxon>Podospora</taxon>
    </lineage>
</organism>
<dbReference type="SUPFAM" id="SSF52833">
    <property type="entry name" value="Thioredoxin-like"/>
    <property type="match status" value="1"/>
</dbReference>
<dbReference type="InterPro" id="IPR010987">
    <property type="entry name" value="Glutathione-S-Trfase_C-like"/>
</dbReference>
<dbReference type="Pfam" id="PF14497">
    <property type="entry name" value="GST_C_3"/>
    <property type="match status" value="1"/>
</dbReference>
<dbReference type="Gene3D" id="1.20.1050.10">
    <property type="match status" value="1"/>
</dbReference>
<dbReference type="EMBL" id="MU865940">
    <property type="protein sequence ID" value="KAK4448985.1"/>
    <property type="molecule type" value="Genomic_DNA"/>
</dbReference>
<dbReference type="PANTHER" id="PTHR44051:SF9">
    <property type="entry name" value="GLUTATHIONE S-TRANSFERASE 1"/>
    <property type="match status" value="1"/>
</dbReference>
<dbReference type="SUPFAM" id="SSF47616">
    <property type="entry name" value="GST C-terminal domain-like"/>
    <property type="match status" value="1"/>
</dbReference>
<feature type="domain" description="GST N-terminal" evidence="2">
    <location>
        <begin position="7"/>
        <end position="95"/>
    </location>
</feature>
<protein>
    <submittedName>
        <fullName evidence="4">Glutathione S-transferase</fullName>
    </submittedName>
</protein>
<dbReference type="InterPro" id="IPR040079">
    <property type="entry name" value="Glutathione_S-Trfase"/>
</dbReference>
<dbReference type="SFLD" id="SFLDS00019">
    <property type="entry name" value="Glutathione_Transferase_(cytos"/>
    <property type="match status" value="1"/>
</dbReference>
<accession>A0AAV9GNA8</accession>
<comment type="similarity">
    <text evidence="1">Belongs to the GST superfamily.</text>
</comment>
<evidence type="ECO:0000259" key="2">
    <source>
        <dbReference type="PROSITE" id="PS50404"/>
    </source>
</evidence>
<name>A0AAV9GNA8_9PEZI</name>